<comment type="caution">
    <text evidence="1">The sequence shown here is derived from an EMBL/GenBank/DDBJ whole genome shotgun (WGS) entry which is preliminary data.</text>
</comment>
<reference evidence="1" key="1">
    <citation type="submission" date="2018-10" db="EMBL/GenBank/DDBJ databases">
        <title>Chromosomal inversion in Lactococcus lactis subsp. lactis bv. diacetylactis S50.</title>
        <authorList>
            <person name="Kojic M."/>
            <person name="Jovcic B."/>
        </authorList>
    </citation>
    <scope>NUCLEOTIDE SEQUENCE</scope>
    <source>
        <strain evidence="1">S50</strain>
    </source>
</reference>
<sequence>MIINVLNKDLIPVTFIDNDVPGLPSYYKDTLVEYLGLGTSSFEFTILKTKNNTIQDYSRFFNRETSFSFEKGGKQYAVFPAGSDGFYETDTEITYKCLSLDRELSLEYVDKLDNTSSHSLQWYIDYFGLILNSQIEIGQNDVSDYTRVIKYDSQDTKLNRLISLINNFDGEFEFVTKLSDNGAVDKIILNIVKKRDDLEKNGIGSTREDVELVYGKNVKGIERTYNFEFFNASKVTGKDGINWNSSEFSYVNSDGVEEFYKRKNEDTAFAPLSAQKYPAHLRKDSSDIWLRKNFETEYTTPAQMWGYIVQQFKSYAYPQVTYKVKTNSSLVSNTFDGKLPIQIGDTITIEDDNFSNDQGDFGLILRARATQIKSSESNPESNEITFENFVELQNELSDDLMAQVNQLVDAATPFRAELSTTNGTQFKNGTGSTTLSAHIFKGSATTETIADSYEWSKDGTVVAPTQTITVDASGVANKAVYSFKATVAGKVVASQSVTITNVDDGTSPINLVIESSNGYQFKNNIINTTFTAKLYQNNKEIDSDGTKFAYIWSKTNSDGTVDTAWNLAHQTSQKSITITNSDIWQRATFDCTAEPLN</sequence>
<dbReference type="RefSeq" id="WP_031297170.1">
    <property type="nucleotide sequence ID" value="NZ_CP061322.1"/>
</dbReference>
<gene>
    <name evidence="1" type="ORF">D8K17_11665</name>
</gene>
<accession>A0A8B3EZ60</accession>
<dbReference type="AlphaFoldDB" id="A0A8B3EZ60"/>
<proteinExistence type="predicted"/>
<dbReference type="EMBL" id="RBVM01000001">
    <property type="protein sequence ID" value="RKO39165.1"/>
    <property type="molecule type" value="Genomic_DNA"/>
</dbReference>
<protein>
    <submittedName>
        <fullName evidence="1">Uncharacterized protein</fullName>
    </submittedName>
</protein>
<organism evidence="1">
    <name type="scientific">Lactococcus lactis subsp. lactis bv. diacetylactis</name>
    <dbReference type="NCBI Taxonomy" id="44688"/>
    <lineage>
        <taxon>Bacteria</taxon>
        <taxon>Bacillati</taxon>
        <taxon>Bacillota</taxon>
        <taxon>Bacilli</taxon>
        <taxon>Lactobacillales</taxon>
        <taxon>Streptococcaceae</taxon>
        <taxon>Lactococcus</taxon>
    </lineage>
</organism>
<evidence type="ECO:0000313" key="1">
    <source>
        <dbReference type="EMBL" id="RKO39165.1"/>
    </source>
</evidence>
<name>A0A8B3EZ60_LACLL</name>